<sequence>MQFEYDPERLIEEIKKRPGIWDFDNIEYRTKSTRHKLWTDVVNELITNDVMITKSDRRELEIQLQKKWKGIRDCFQKYITNPNKSKRPYLYSRQLQFLLKDAKDTQNNEAGSSESEEVRTKTVWKPMKKLRLKKESFSEEYQAVKSIDNDGYRSNEEVSMEVPVKHGSGHNKNATEEFAFACVDSQNRTEQEDPDKLFLLSLLPHMKTIPEEMRLNVKMDIMQVLRNGNYQSVSGHDII</sequence>
<protein>
    <submittedName>
        <fullName evidence="4">Dorsal interacting protein 3</fullName>
    </submittedName>
</protein>
<evidence type="ECO:0000313" key="5">
    <source>
        <dbReference type="Proteomes" id="UP000007151"/>
    </source>
</evidence>
<dbReference type="PROSITE" id="PS51031">
    <property type="entry name" value="BESS"/>
    <property type="match status" value="1"/>
</dbReference>
<name>A0A212FPD0_DANPL</name>
<dbReference type="PANTHER" id="PTHR12243">
    <property type="entry name" value="MADF DOMAIN TRANSCRIPTION FACTOR"/>
    <property type="match status" value="1"/>
</dbReference>
<comment type="caution">
    <text evidence="4">The sequence shown here is derived from an EMBL/GenBank/DDBJ whole genome shotgun (WGS) entry which is preliminary data.</text>
</comment>
<dbReference type="KEGG" id="dpl:KGM_207639"/>
<reference evidence="4 5" key="1">
    <citation type="journal article" date="2011" name="Cell">
        <title>The monarch butterfly genome yields insights into long-distance migration.</title>
        <authorList>
            <person name="Zhan S."/>
            <person name="Merlin C."/>
            <person name="Boore J.L."/>
            <person name="Reppert S.M."/>
        </authorList>
    </citation>
    <scope>NUCLEOTIDE SEQUENCE [LARGE SCALE GENOMIC DNA]</scope>
    <source>
        <strain evidence="4">F-2</strain>
    </source>
</reference>
<comment type="subcellular location">
    <subcellularLocation>
        <location evidence="1">Nucleus</location>
    </subcellularLocation>
</comment>
<dbReference type="PROSITE" id="PS51029">
    <property type="entry name" value="MADF"/>
    <property type="match status" value="1"/>
</dbReference>
<organism evidence="4 5">
    <name type="scientific">Danaus plexippus plexippus</name>
    <dbReference type="NCBI Taxonomy" id="278856"/>
    <lineage>
        <taxon>Eukaryota</taxon>
        <taxon>Metazoa</taxon>
        <taxon>Ecdysozoa</taxon>
        <taxon>Arthropoda</taxon>
        <taxon>Hexapoda</taxon>
        <taxon>Insecta</taxon>
        <taxon>Pterygota</taxon>
        <taxon>Neoptera</taxon>
        <taxon>Endopterygota</taxon>
        <taxon>Lepidoptera</taxon>
        <taxon>Glossata</taxon>
        <taxon>Ditrysia</taxon>
        <taxon>Papilionoidea</taxon>
        <taxon>Nymphalidae</taxon>
        <taxon>Danainae</taxon>
        <taxon>Danaini</taxon>
        <taxon>Danaina</taxon>
        <taxon>Danaus</taxon>
        <taxon>Danaus</taxon>
    </lineage>
</organism>
<dbReference type="Pfam" id="PF02944">
    <property type="entry name" value="BESS"/>
    <property type="match status" value="1"/>
</dbReference>
<dbReference type="PANTHER" id="PTHR12243:SF67">
    <property type="entry name" value="COREPRESSOR OF PANGOLIN, ISOFORM A-RELATED"/>
    <property type="match status" value="1"/>
</dbReference>
<dbReference type="GO" id="GO:0003677">
    <property type="term" value="F:DNA binding"/>
    <property type="evidence" value="ECO:0007669"/>
    <property type="project" value="InterPro"/>
</dbReference>
<dbReference type="Pfam" id="PF10545">
    <property type="entry name" value="MADF_DNA_bdg"/>
    <property type="match status" value="1"/>
</dbReference>
<evidence type="ECO:0000313" key="4">
    <source>
        <dbReference type="EMBL" id="OWR55560.1"/>
    </source>
</evidence>
<dbReference type="AlphaFoldDB" id="A0A212FPD0"/>
<evidence type="ECO:0000259" key="2">
    <source>
        <dbReference type="PROSITE" id="PS51029"/>
    </source>
</evidence>
<dbReference type="Proteomes" id="UP000007151">
    <property type="component" value="Unassembled WGS sequence"/>
</dbReference>
<keyword evidence="1" id="KW-0539">Nucleus</keyword>
<dbReference type="InterPro" id="IPR004210">
    <property type="entry name" value="BESS_motif"/>
</dbReference>
<keyword evidence="5" id="KW-1185">Reference proteome</keyword>
<dbReference type="GO" id="GO:0005667">
    <property type="term" value="C:transcription regulator complex"/>
    <property type="evidence" value="ECO:0007669"/>
    <property type="project" value="TreeGrafter"/>
</dbReference>
<dbReference type="InterPro" id="IPR039353">
    <property type="entry name" value="TF_Adf1"/>
</dbReference>
<dbReference type="STRING" id="278856.A0A212FPD0"/>
<dbReference type="FunCoup" id="A0A212FPD0">
    <property type="interactions" value="146"/>
</dbReference>
<evidence type="ECO:0000259" key="3">
    <source>
        <dbReference type="PROSITE" id="PS51031"/>
    </source>
</evidence>
<feature type="domain" description="MADF" evidence="2">
    <location>
        <begin position="9"/>
        <end position="103"/>
    </location>
</feature>
<dbReference type="GO" id="GO:0006357">
    <property type="term" value="P:regulation of transcription by RNA polymerase II"/>
    <property type="evidence" value="ECO:0007669"/>
    <property type="project" value="TreeGrafter"/>
</dbReference>
<dbReference type="SMART" id="SM00595">
    <property type="entry name" value="MADF"/>
    <property type="match status" value="1"/>
</dbReference>
<evidence type="ECO:0000256" key="1">
    <source>
        <dbReference type="PROSITE-ProRule" id="PRU00371"/>
    </source>
</evidence>
<dbReference type="GO" id="GO:0005634">
    <property type="term" value="C:nucleus"/>
    <property type="evidence" value="ECO:0007669"/>
    <property type="project" value="UniProtKB-SubCell"/>
</dbReference>
<proteinExistence type="predicted"/>
<dbReference type="InParanoid" id="A0A212FPD0"/>
<dbReference type="InterPro" id="IPR006578">
    <property type="entry name" value="MADF-dom"/>
</dbReference>
<gene>
    <name evidence="4" type="ORF">KGM_207639</name>
</gene>
<dbReference type="EMBL" id="AGBW02003328">
    <property type="protein sequence ID" value="OWR55560.1"/>
    <property type="molecule type" value="Genomic_DNA"/>
</dbReference>
<accession>A0A212FPD0</accession>
<feature type="domain" description="BESS" evidence="3">
    <location>
        <begin position="192"/>
        <end position="231"/>
    </location>
</feature>